<dbReference type="EMBL" id="CCAG010019049">
    <property type="status" value="NOT_ANNOTATED_CDS"/>
    <property type="molecule type" value="Genomic_DNA"/>
</dbReference>
<reference evidence="1" key="1">
    <citation type="submission" date="2020-05" db="UniProtKB">
        <authorList>
            <consortium name="EnsemblMetazoa"/>
        </authorList>
    </citation>
    <scope>IDENTIFICATION</scope>
    <source>
        <strain evidence="1">Yale</strain>
    </source>
</reference>
<sequence length="66" mass="7576">MLRNIIGYHLMDEDRTGRKGIAMRRKGSFLDASNRLTLTYLTTLTKRCFKGNVRAAGICRLPMADW</sequence>
<name>A0A1B0FHB3_GLOMM</name>
<organism evidence="1 2">
    <name type="scientific">Glossina morsitans morsitans</name>
    <name type="common">Savannah tsetse fly</name>
    <dbReference type="NCBI Taxonomy" id="37546"/>
    <lineage>
        <taxon>Eukaryota</taxon>
        <taxon>Metazoa</taxon>
        <taxon>Ecdysozoa</taxon>
        <taxon>Arthropoda</taxon>
        <taxon>Hexapoda</taxon>
        <taxon>Insecta</taxon>
        <taxon>Pterygota</taxon>
        <taxon>Neoptera</taxon>
        <taxon>Endopterygota</taxon>
        <taxon>Diptera</taxon>
        <taxon>Brachycera</taxon>
        <taxon>Muscomorpha</taxon>
        <taxon>Hippoboscoidea</taxon>
        <taxon>Glossinidae</taxon>
        <taxon>Glossina</taxon>
    </lineage>
</organism>
<evidence type="ECO:0000313" key="1">
    <source>
        <dbReference type="EnsemblMetazoa" id="GMOY003150-PA"/>
    </source>
</evidence>
<evidence type="ECO:0000313" key="2">
    <source>
        <dbReference type="Proteomes" id="UP000092444"/>
    </source>
</evidence>
<protein>
    <submittedName>
        <fullName evidence="1">Uncharacterized protein</fullName>
    </submittedName>
</protein>
<accession>A0A1B0FHB3</accession>
<dbReference type="VEuPathDB" id="VectorBase:GMOY003150"/>
<dbReference type="Proteomes" id="UP000092444">
    <property type="component" value="Unassembled WGS sequence"/>
</dbReference>
<dbReference type="AlphaFoldDB" id="A0A1B0FHB3"/>
<dbReference type="EnsemblMetazoa" id="GMOY003150-RA">
    <property type="protein sequence ID" value="GMOY003150-PA"/>
    <property type="gene ID" value="GMOY003150"/>
</dbReference>
<proteinExistence type="predicted"/>
<keyword evidence="2" id="KW-1185">Reference proteome</keyword>